<dbReference type="AlphaFoldDB" id="A0A1I6V892"/>
<keyword evidence="1" id="KW-0812">Transmembrane</keyword>
<protein>
    <submittedName>
        <fullName evidence="2">Uncharacterized protein</fullName>
    </submittedName>
</protein>
<sequence>MDTLSDKHLFAMCLISALTGFIAYGAFGTDYGGGLILFIAIAVFAVLMFAYGYMETS</sequence>
<feature type="transmembrane region" description="Helical" evidence="1">
    <location>
        <begin position="33"/>
        <end position="54"/>
    </location>
</feature>
<name>A0A1I6V892_9EURY</name>
<keyword evidence="3" id="KW-1185">Reference proteome</keyword>
<organism evidence="2 3">
    <name type="scientific">Halostagnicola kamekurae</name>
    <dbReference type="NCBI Taxonomy" id="619731"/>
    <lineage>
        <taxon>Archaea</taxon>
        <taxon>Methanobacteriati</taxon>
        <taxon>Methanobacteriota</taxon>
        <taxon>Stenosarchaea group</taxon>
        <taxon>Halobacteria</taxon>
        <taxon>Halobacteriales</taxon>
        <taxon>Natrialbaceae</taxon>
        <taxon>Halostagnicola</taxon>
    </lineage>
</organism>
<dbReference type="OrthoDB" id="200088at2157"/>
<evidence type="ECO:0000313" key="2">
    <source>
        <dbReference type="EMBL" id="SFT09899.1"/>
    </source>
</evidence>
<evidence type="ECO:0000313" key="3">
    <source>
        <dbReference type="Proteomes" id="UP000199199"/>
    </source>
</evidence>
<dbReference type="RefSeq" id="WP_175507283.1">
    <property type="nucleotide sequence ID" value="NZ_FOZS01000013.1"/>
</dbReference>
<dbReference type="EMBL" id="FOZS01000013">
    <property type="protein sequence ID" value="SFT09899.1"/>
    <property type="molecule type" value="Genomic_DNA"/>
</dbReference>
<keyword evidence="1" id="KW-0472">Membrane</keyword>
<feature type="transmembrane region" description="Helical" evidence="1">
    <location>
        <begin position="9"/>
        <end position="27"/>
    </location>
</feature>
<dbReference type="Proteomes" id="UP000199199">
    <property type="component" value="Unassembled WGS sequence"/>
</dbReference>
<reference evidence="3" key="1">
    <citation type="submission" date="2016-10" db="EMBL/GenBank/DDBJ databases">
        <authorList>
            <person name="Varghese N."/>
            <person name="Submissions S."/>
        </authorList>
    </citation>
    <scope>NUCLEOTIDE SEQUENCE [LARGE SCALE GENOMIC DNA]</scope>
    <source>
        <strain evidence="3">DSM 22427</strain>
    </source>
</reference>
<gene>
    <name evidence="2" type="ORF">SAMN04488556_0119</name>
</gene>
<evidence type="ECO:0000256" key="1">
    <source>
        <dbReference type="SAM" id="Phobius"/>
    </source>
</evidence>
<proteinExistence type="predicted"/>
<accession>A0A1I6V892</accession>
<keyword evidence="1" id="KW-1133">Transmembrane helix</keyword>